<feature type="compositionally biased region" description="Gly residues" evidence="1">
    <location>
        <begin position="21"/>
        <end position="40"/>
    </location>
</feature>
<evidence type="ECO:0000313" key="3">
    <source>
        <dbReference type="Proteomes" id="UP000186817"/>
    </source>
</evidence>
<comment type="caution">
    <text evidence="2">The sequence shown here is derived from an EMBL/GenBank/DDBJ whole genome shotgun (WGS) entry which is preliminary data.</text>
</comment>
<name>A0A1Q9DTJ5_SYMMI</name>
<keyword evidence="3" id="KW-1185">Reference proteome</keyword>
<proteinExistence type="predicted"/>
<evidence type="ECO:0000313" key="2">
    <source>
        <dbReference type="EMBL" id="OLP98493.1"/>
    </source>
</evidence>
<evidence type="ECO:0000256" key="1">
    <source>
        <dbReference type="SAM" id="MobiDB-lite"/>
    </source>
</evidence>
<dbReference type="Proteomes" id="UP000186817">
    <property type="component" value="Unassembled WGS sequence"/>
</dbReference>
<dbReference type="AlphaFoldDB" id="A0A1Q9DTJ5"/>
<dbReference type="EMBL" id="LSRX01000394">
    <property type="protein sequence ID" value="OLP98493.1"/>
    <property type="molecule type" value="Genomic_DNA"/>
</dbReference>
<reference evidence="2 3" key="1">
    <citation type="submission" date="2016-02" db="EMBL/GenBank/DDBJ databases">
        <title>Genome analysis of coral dinoflagellate symbionts highlights evolutionary adaptations to a symbiotic lifestyle.</title>
        <authorList>
            <person name="Aranda M."/>
            <person name="Li Y."/>
            <person name="Liew Y.J."/>
            <person name="Baumgarten S."/>
            <person name="Simakov O."/>
            <person name="Wilson M."/>
            <person name="Piel J."/>
            <person name="Ashoor H."/>
            <person name="Bougouffa S."/>
            <person name="Bajic V.B."/>
            <person name="Ryu T."/>
            <person name="Ravasi T."/>
            <person name="Bayer T."/>
            <person name="Micklem G."/>
            <person name="Kim H."/>
            <person name="Bhak J."/>
            <person name="Lajeunesse T.C."/>
            <person name="Voolstra C.R."/>
        </authorList>
    </citation>
    <scope>NUCLEOTIDE SEQUENCE [LARGE SCALE GENOMIC DNA]</scope>
    <source>
        <strain evidence="2 3">CCMP2467</strain>
    </source>
</reference>
<accession>A0A1Q9DTJ5</accession>
<sequence>MSYGSYGYGGQGTSNEKGQGASKGGGSAQGNNGNGKGGDNGMFMDELFEKAPVPATHAMAWQSLGNDGISSSLGALRKVLCATAPVHPPRMRPPAWARNQQKVQDILCCMFPDLMRNCAGEVIAWLESQVLSPNDLQVISQSWQSVRSLAVDFRALLAFSCQRALPNEVAVKVIGFLMPPQLSLLQKCLEKLSARAKDEEPSEAPKRSKKEVRKYKKRIIKQARKEASRTGRWADLCYTFSPQVLLMVASIAVDTS</sequence>
<gene>
    <name evidence="2" type="ORF">AK812_SmicGene19045</name>
</gene>
<feature type="compositionally biased region" description="Gly residues" evidence="1">
    <location>
        <begin position="1"/>
        <end position="12"/>
    </location>
</feature>
<organism evidence="2 3">
    <name type="scientific">Symbiodinium microadriaticum</name>
    <name type="common">Dinoflagellate</name>
    <name type="synonym">Zooxanthella microadriatica</name>
    <dbReference type="NCBI Taxonomy" id="2951"/>
    <lineage>
        <taxon>Eukaryota</taxon>
        <taxon>Sar</taxon>
        <taxon>Alveolata</taxon>
        <taxon>Dinophyceae</taxon>
        <taxon>Suessiales</taxon>
        <taxon>Symbiodiniaceae</taxon>
        <taxon>Symbiodinium</taxon>
    </lineage>
</organism>
<protein>
    <submittedName>
        <fullName evidence="2">Uncharacterized protein</fullName>
    </submittedName>
</protein>
<dbReference type="OrthoDB" id="417301at2759"/>
<feature type="region of interest" description="Disordered" evidence="1">
    <location>
        <begin position="1"/>
        <end position="43"/>
    </location>
</feature>